<evidence type="ECO:0000256" key="1">
    <source>
        <dbReference type="SAM" id="MobiDB-lite"/>
    </source>
</evidence>
<comment type="caution">
    <text evidence="3">The sequence shown here is derived from an EMBL/GenBank/DDBJ whole genome shotgun (WGS) entry which is preliminary data.</text>
</comment>
<evidence type="ECO:0000313" key="4">
    <source>
        <dbReference type="Proteomes" id="UP001598130"/>
    </source>
</evidence>
<dbReference type="EMBL" id="JAOTJD010000011">
    <property type="protein sequence ID" value="MFD3263867.1"/>
    <property type="molecule type" value="Genomic_DNA"/>
</dbReference>
<feature type="region of interest" description="Disordered" evidence="1">
    <location>
        <begin position="99"/>
        <end position="128"/>
    </location>
</feature>
<feature type="region of interest" description="Disordered" evidence="1">
    <location>
        <begin position="29"/>
        <end position="83"/>
    </location>
</feature>
<keyword evidence="2" id="KW-0732">Signal</keyword>
<gene>
    <name evidence="3" type="ORF">OCL97_07820</name>
</gene>
<evidence type="ECO:0000256" key="2">
    <source>
        <dbReference type="SAM" id="SignalP"/>
    </source>
</evidence>
<keyword evidence="4" id="KW-1185">Reference proteome</keyword>
<reference evidence="3 4" key="1">
    <citation type="submission" date="2022-09" db="EMBL/GenBank/DDBJ databases">
        <title>New species of Phenylobacterium.</title>
        <authorList>
            <person name="Mieszkin S."/>
        </authorList>
    </citation>
    <scope>NUCLEOTIDE SEQUENCE [LARGE SCALE GENOMIC DNA]</scope>
    <source>
        <strain evidence="3 4">HK31-G</strain>
    </source>
</reference>
<feature type="compositionally biased region" description="Low complexity" evidence="1">
    <location>
        <begin position="37"/>
        <end position="51"/>
    </location>
</feature>
<dbReference type="RefSeq" id="WP_377369109.1">
    <property type="nucleotide sequence ID" value="NZ_JAOTJD010000011.1"/>
</dbReference>
<organism evidence="3 4">
    <name type="scientific">Phenylobacterium ferrooxidans</name>
    <dbReference type="NCBI Taxonomy" id="2982689"/>
    <lineage>
        <taxon>Bacteria</taxon>
        <taxon>Pseudomonadati</taxon>
        <taxon>Pseudomonadota</taxon>
        <taxon>Alphaproteobacteria</taxon>
        <taxon>Caulobacterales</taxon>
        <taxon>Caulobacteraceae</taxon>
        <taxon>Phenylobacterium</taxon>
    </lineage>
</organism>
<accession>A0ABW6CLC3</accession>
<evidence type="ECO:0008006" key="5">
    <source>
        <dbReference type="Google" id="ProtNLM"/>
    </source>
</evidence>
<protein>
    <recommendedName>
        <fullName evidence="5">Lipoprotein</fullName>
    </recommendedName>
</protein>
<feature type="signal peptide" evidence="2">
    <location>
        <begin position="1"/>
        <end position="26"/>
    </location>
</feature>
<feature type="compositionally biased region" description="Basic and acidic residues" evidence="1">
    <location>
        <begin position="108"/>
        <end position="128"/>
    </location>
</feature>
<name>A0ABW6CLC3_9CAUL</name>
<sequence>MPTRNTLLRPAMMGAAVSLLLLSLSACEGKTSPEVPPAAATTAGAGVSTAPQATATQDDERHGADAPESLEEARAEGHREGMDMERDAHEGGMEMGAKAHADGMSTRGDNDAMSMKKADPPMKMDGHM</sequence>
<dbReference type="Proteomes" id="UP001598130">
    <property type="component" value="Unassembled WGS sequence"/>
</dbReference>
<feature type="chain" id="PRO_5046205235" description="Lipoprotein" evidence="2">
    <location>
        <begin position="27"/>
        <end position="128"/>
    </location>
</feature>
<feature type="compositionally biased region" description="Basic and acidic residues" evidence="1">
    <location>
        <begin position="58"/>
        <end position="83"/>
    </location>
</feature>
<dbReference type="PROSITE" id="PS51257">
    <property type="entry name" value="PROKAR_LIPOPROTEIN"/>
    <property type="match status" value="1"/>
</dbReference>
<evidence type="ECO:0000313" key="3">
    <source>
        <dbReference type="EMBL" id="MFD3263867.1"/>
    </source>
</evidence>
<proteinExistence type="predicted"/>